<comment type="caution">
    <text evidence="1">The sequence shown here is derived from an EMBL/GenBank/DDBJ whole genome shotgun (WGS) entry which is preliminary data.</text>
</comment>
<keyword evidence="2" id="KW-1185">Reference proteome</keyword>
<sequence length="73" mass="8386">MAGQKRIVIKSNGEEQVHFEELNKLVEKYHGQNLPAPLIYPPIFNVRGSEELANEIKNTFGSKAEVRIEDEEY</sequence>
<dbReference type="EMBL" id="JAVFKD010000001">
    <property type="protein sequence ID" value="KAK5999051.1"/>
    <property type="molecule type" value="Genomic_DNA"/>
</dbReference>
<organism evidence="1 2">
    <name type="scientific">Cladobotryum mycophilum</name>
    <dbReference type="NCBI Taxonomy" id="491253"/>
    <lineage>
        <taxon>Eukaryota</taxon>
        <taxon>Fungi</taxon>
        <taxon>Dikarya</taxon>
        <taxon>Ascomycota</taxon>
        <taxon>Pezizomycotina</taxon>
        <taxon>Sordariomycetes</taxon>
        <taxon>Hypocreomycetidae</taxon>
        <taxon>Hypocreales</taxon>
        <taxon>Hypocreaceae</taxon>
        <taxon>Cladobotryum</taxon>
    </lineage>
</organism>
<proteinExistence type="predicted"/>
<protein>
    <submittedName>
        <fullName evidence="1">Uncharacterized protein</fullName>
    </submittedName>
</protein>
<dbReference type="Proteomes" id="UP001338125">
    <property type="component" value="Unassembled WGS sequence"/>
</dbReference>
<reference evidence="1 2" key="1">
    <citation type="submission" date="2024-01" db="EMBL/GenBank/DDBJ databases">
        <title>Complete genome of Cladobotryum mycophilum ATHUM6906.</title>
        <authorList>
            <person name="Christinaki A.C."/>
            <person name="Myridakis A.I."/>
            <person name="Kouvelis V.N."/>
        </authorList>
    </citation>
    <scope>NUCLEOTIDE SEQUENCE [LARGE SCALE GENOMIC DNA]</scope>
    <source>
        <strain evidence="1 2">ATHUM6906</strain>
    </source>
</reference>
<evidence type="ECO:0000313" key="1">
    <source>
        <dbReference type="EMBL" id="KAK5999051.1"/>
    </source>
</evidence>
<evidence type="ECO:0000313" key="2">
    <source>
        <dbReference type="Proteomes" id="UP001338125"/>
    </source>
</evidence>
<accession>A0ABR0T4Z8</accession>
<name>A0ABR0T4Z8_9HYPO</name>
<gene>
    <name evidence="1" type="ORF">PT974_01438</name>
</gene>